<name>A0AB34KBI5_PRYPA</name>
<comment type="caution">
    <text evidence="2">The sequence shown here is derived from an EMBL/GenBank/DDBJ whole genome shotgun (WGS) entry which is preliminary data.</text>
</comment>
<accession>A0AB34KBI5</accession>
<feature type="region of interest" description="Disordered" evidence="1">
    <location>
        <begin position="146"/>
        <end position="165"/>
    </location>
</feature>
<sequence length="708" mass="77784">MPGSADRSQVGMDEVWRFCSLLEQGARDVPVKEAWETIVECAEKSLRDMTKPPTSYTLGNALHHEIAPLSSAINHFKATYQAQKLANAPSKKVGATKKERDADDEGPTPSGPNGRGLSARGAPIAATVGRRWAVGSTSTIDDGAACSRPRGVCASRHETPEGRGGWKYAGANETHQTSAYHHHSLLIAVLALRTAHSADCVGKGVAVTLSGQPSVGIAFIDVQAAGNLPISIAAVRNAETGALSTSIDLVCESDAFQLKFAGDIDQVLALDDTEVLDGANYSGLYSQMDAMVDIMYAYAPLSKDDKISGKLHIYVNGNAQYDFLKAKFDWVEGADTANLVGKVLHMKKSTGACPMLHSHYNRLDDLGGSRLLSEVQKRHDFLAHDIIQNQGGVPDTASEDWRRLANLLTMQERDDEIHMRRHFFNEASLKFDQMQCFADRFAVERSQDAGAFKSFEGNTWEYVANVTTSDYNFNHAHLGFGQLTGMVPRDQMSFPVTQGPGEHLAFKRLLNKMLPPNNGFGSTADGLTPPELSQKWKDMEFKDGPVQHQKAAVNLTHVPEMVFGLAVHWISGYSTASITDLFATWLHNCGSNTFFNRDKSMTKNEEIGMLGNCLEFRHLLDGLAAHFVGSPVWDIVRDENIRTNKKYEEVWTPQHLVNVLFAQISFLSDNIVSATRYLLEDADARLKFRADPEKAILDACVHASSHAF</sequence>
<protein>
    <submittedName>
        <fullName evidence="2">Uncharacterized protein</fullName>
    </submittedName>
</protein>
<dbReference type="Proteomes" id="UP001515480">
    <property type="component" value="Unassembled WGS sequence"/>
</dbReference>
<feature type="region of interest" description="Disordered" evidence="1">
    <location>
        <begin position="84"/>
        <end position="120"/>
    </location>
</feature>
<keyword evidence="3" id="KW-1185">Reference proteome</keyword>
<dbReference type="EMBL" id="JBGBPQ010000001">
    <property type="protein sequence ID" value="KAL1530146.1"/>
    <property type="molecule type" value="Genomic_DNA"/>
</dbReference>
<reference evidence="2 3" key="1">
    <citation type="journal article" date="2024" name="Science">
        <title>Giant polyketide synthase enzymes in the biosynthesis of giant marine polyether toxins.</title>
        <authorList>
            <person name="Fallon T.R."/>
            <person name="Shende V.V."/>
            <person name="Wierzbicki I.H."/>
            <person name="Pendleton A.L."/>
            <person name="Watervoot N.F."/>
            <person name="Auber R.P."/>
            <person name="Gonzalez D.J."/>
            <person name="Wisecaver J.H."/>
            <person name="Moore B.S."/>
        </authorList>
    </citation>
    <scope>NUCLEOTIDE SEQUENCE [LARGE SCALE GENOMIC DNA]</scope>
    <source>
        <strain evidence="2 3">12B1</strain>
    </source>
</reference>
<evidence type="ECO:0000313" key="2">
    <source>
        <dbReference type="EMBL" id="KAL1530146.1"/>
    </source>
</evidence>
<evidence type="ECO:0000256" key="1">
    <source>
        <dbReference type="SAM" id="MobiDB-lite"/>
    </source>
</evidence>
<gene>
    <name evidence="2" type="ORF">AB1Y20_001062</name>
</gene>
<evidence type="ECO:0000313" key="3">
    <source>
        <dbReference type="Proteomes" id="UP001515480"/>
    </source>
</evidence>
<dbReference type="AlphaFoldDB" id="A0AB34KBI5"/>
<organism evidence="2 3">
    <name type="scientific">Prymnesium parvum</name>
    <name type="common">Toxic golden alga</name>
    <dbReference type="NCBI Taxonomy" id="97485"/>
    <lineage>
        <taxon>Eukaryota</taxon>
        <taxon>Haptista</taxon>
        <taxon>Haptophyta</taxon>
        <taxon>Prymnesiophyceae</taxon>
        <taxon>Prymnesiales</taxon>
        <taxon>Prymnesiaceae</taxon>
        <taxon>Prymnesium</taxon>
    </lineage>
</organism>
<proteinExistence type="predicted"/>